<dbReference type="EMBL" id="CP003382">
    <property type="protein sequence ID" value="AFZ66038.1"/>
    <property type="molecule type" value="Genomic_DNA"/>
</dbReference>
<gene>
    <name evidence="1" type="ordered locus">Deipe_0441</name>
</gene>
<name>K9ZWL4_DEIPD</name>
<evidence type="ECO:0000313" key="2">
    <source>
        <dbReference type="Proteomes" id="UP000010467"/>
    </source>
</evidence>
<reference evidence="2" key="1">
    <citation type="submission" date="2012-03" db="EMBL/GenBank/DDBJ databases">
        <title>Complete sequence of chromosome of Deinococcus peraridilitoris DSM 19664.</title>
        <authorList>
            <person name="Lucas S."/>
            <person name="Copeland A."/>
            <person name="Lapidus A."/>
            <person name="Glavina del Rio T."/>
            <person name="Dalin E."/>
            <person name="Tice H."/>
            <person name="Bruce D."/>
            <person name="Goodwin L."/>
            <person name="Pitluck S."/>
            <person name="Peters L."/>
            <person name="Mikhailova N."/>
            <person name="Lu M."/>
            <person name="Kyrpides N."/>
            <person name="Mavromatis K."/>
            <person name="Ivanova N."/>
            <person name="Brettin T."/>
            <person name="Detter J.C."/>
            <person name="Han C."/>
            <person name="Larimer F."/>
            <person name="Land M."/>
            <person name="Hauser L."/>
            <person name="Markowitz V."/>
            <person name="Cheng J.-F."/>
            <person name="Hugenholtz P."/>
            <person name="Woyke T."/>
            <person name="Wu D."/>
            <person name="Pukall R."/>
            <person name="Steenblock K."/>
            <person name="Brambilla E."/>
            <person name="Klenk H.-P."/>
            <person name="Eisen J.A."/>
        </authorList>
    </citation>
    <scope>NUCLEOTIDE SEQUENCE [LARGE SCALE GENOMIC DNA]</scope>
    <source>
        <strain evidence="2">DSM 19664 / LMG 22246 / CIP 109416 / KR-200</strain>
    </source>
</reference>
<keyword evidence="2" id="KW-1185">Reference proteome</keyword>
<dbReference type="AlphaFoldDB" id="K9ZWL4"/>
<dbReference type="STRING" id="937777.Deipe_0441"/>
<dbReference type="Proteomes" id="UP000010467">
    <property type="component" value="Chromosome"/>
</dbReference>
<protein>
    <submittedName>
        <fullName evidence="1">Uncharacterized protein</fullName>
    </submittedName>
</protein>
<sequence>MLQLDDLPYPVRLHVRQHGRAFAWWMYNAKQLRRTLTDPDPLVVFEVIGVEVAGVIVPVSMVRGV</sequence>
<dbReference type="RefSeq" id="WP_015234348.1">
    <property type="nucleotide sequence ID" value="NC_019793.1"/>
</dbReference>
<dbReference type="PATRIC" id="fig|937777.3.peg.449"/>
<organism evidence="1 2">
    <name type="scientific">Deinococcus peraridilitoris (strain DSM 19664 / LMG 22246 / CIP 109416 / KR-200)</name>
    <dbReference type="NCBI Taxonomy" id="937777"/>
    <lineage>
        <taxon>Bacteria</taxon>
        <taxon>Thermotogati</taxon>
        <taxon>Deinococcota</taxon>
        <taxon>Deinococci</taxon>
        <taxon>Deinococcales</taxon>
        <taxon>Deinococcaceae</taxon>
        <taxon>Deinococcus</taxon>
    </lineage>
</organism>
<evidence type="ECO:0000313" key="1">
    <source>
        <dbReference type="EMBL" id="AFZ66038.1"/>
    </source>
</evidence>
<proteinExistence type="predicted"/>
<dbReference type="HOGENOM" id="CLU_2952787_0_0_0"/>
<dbReference type="KEGG" id="dpd:Deipe_0441"/>
<accession>K9ZWL4</accession>